<dbReference type="eggNOG" id="ENOG50339PZ">
    <property type="taxonomic scope" value="Bacteria"/>
</dbReference>
<accession>I0KDH5</accession>
<keyword evidence="2" id="KW-1185">Reference proteome</keyword>
<evidence type="ECO:0000313" key="1">
    <source>
        <dbReference type="EMBL" id="CCH02178.1"/>
    </source>
</evidence>
<sequence>MGVTKLLRKGRKNRARSNNATEAIKQLLRKPIIKNVDVEAIKASFAEKKAAA</sequence>
<dbReference type="EMBL" id="HE796683">
    <property type="protein sequence ID" value="CCH02178.1"/>
    <property type="molecule type" value="Genomic_DNA"/>
</dbReference>
<name>I0KDH5_9BACT</name>
<dbReference type="AlphaFoldDB" id="I0KDH5"/>
<dbReference type="KEGG" id="fae:FAES_4178"/>
<dbReference type="Proteomes" id="UP000011058">
    <property type="component" value="Chromosome"/>
</dbReference>
<dbReference type="PATRIC" id="fig|1166018.3.peg.1133"/>
<evidence type="ECO:0000313" key="2">
    <source>
        <dbReference type="Proteomes" id="UP000011058"/>
    </source>
</evidence>
<proteinExistence type="predicted"/>
<gene>
    <name evidence="1" type="ORF">FAES_4178</name>
</gene>
<protein>
    <submittedName>
        <fullName evidence="1">Uncharacterized protein</fullName>
    </submittedName>
</protein>
<dbReference type="RefSeq" id="WP_015333277.1">
    <property type="nucleotide sequence ID" value="NC_020054.1"/>
</dbReference>
<dbReference type="HOGENOM" id="CLU_210090_0_0_10"/>
<reference evidence="1 2" key="1">
    <citation type="journal article" date="2012" name="J. Bacteriol.">
        <title>Genome Sequence of Fibrella aestuarina BUZ 2T, a Filamentous Marine Bacterium.</title>
        <authorList>
            <person name="Filippini M."/>
            <person name="Qi W."/>
            <person name="Blom J."/>
            <person name="Goesmann A."/>
            <person name="Smits T.H."/>
            <person name="Bagheri H.C."/>
        </authorList>
    </citation>
    <scope>NUCLEOTIDE SEQUENCE [LARGE SCALE GENOMIC DNA]</scope>
    <source>
        <strain evidence="2">BUZ 2T</strain>
    </source>
</reference>
<organism evidence="1 2">
    <name type="scientific">Fibrella aestuarina BUZ 2</name>
    <dbReference type="NCBI Taxonomy" id="1166018"/>
    <lineage>
        <taxon>Bacteria</taxon>
        <taxon>Pseudomonadati</taxon>
        <taxon>Bacteroidota</taxon>
        <taxon>Cytophagia</taxon>
        <taxon>Cytophagales</taxon>
        <taxon>Spirosomataceae</taxon>
        <taxon>Fibrella</taxon>
    </lineage>
</organism>